<dbReference type="Proteomes" id="UP000093000">
    <property type="component" value="Unassembled WGS sequence"/>
</dbReference>
<evidence type="ECO:0000256" key="2">
    <source>
        <dbReference type="SAM" id="MobiDB-lite"/>
    </source>
</evidence>
<dbReference type="EMBL" id="LUGH01000089">
    <property type="protein sequence ID" value="OBZ89562.1"/>
    <property type="molecule type" value="Genomic_DNA"/>
</dbReference>
<dbReference type="OrthoDB" id="2289987at2759"/>
<reference evidence="4 5" key="1">
    <citation type="submission" date="2016-03" db="EMBL/GenBank/DDBJ databases">
        <title>Choanephora cucurbitarum.</title>
        <authorList>
            <person name="Min B."/>
            <person name="Park H."/>
            <person name="Park J.-H."/>
            <person name="Shin H.-D."/>
            <person name="Choi I.-G."/>
        </authorList>
    </citation>
    <scope>NUCLEOTIDE SEQUENCE [LARGE SCALE GENOMIC DNA]</scope>
    <source>
        <strain evidence="4 5">KUS-F28377</strain>
    </source>
</reference>
<dbReference type="InParanoid" id="A0A1C7NKA7"/>
<comment type="caution">
    <text evidence="4">The sequence shown here is derived from an EMBL/GenBank/DDBJ whole genome shotgun (WGS) entry which is preliminary data.</text>
</comment>
<keyword evidence="5" id="KW-1185">Reference proteome</keyword>
<organism evidence="4 5">
    <name type="scientific">Choanephora cucurbitarum</name>
    <dbReference type="NCBI Taxonomy" id="101091"/>
    <lineage>
        <taxon>Eukaryota</taxon>
        <taxon>Fungi</taxon>
        <taxon>Fungi incertae sedis</taxon>
        <taxon>Mucoromycota</taxon>
        <taxon>Mucoromycotina</taxon>
        <taxon>Mucoromycetes</taxon>
        <taxon>Mucorales</taxon>
        <taxon>Mucorineae</taxon>
        <taxon>Choanephoraceae</taxon>
        <taxon>Choanephoroideae</taxon>
        <taxon>Choanephora</taxon>
    </lineage>
</organism>
<evidence type="ECO:0000313" key="4">
    <source>
        <dbReference type="EMBL" id="OBZ89562.1"/>
    </source>
</evidence>
<dbReference type="STRING" id="101091.A0A1C7NKA7"/>
<keyword evidence="1" id="KW-0175">Coiled coil</keyword>
<dbReference type="Pfam" id="PF18149">
    <property type="entry name" value="Helicase_PWI"/>
    <property type="match status" value="1"/>
</dbReference>
<evidence type="ECO:0000313" key="5">
    <source>
        <dbReference type="Proteomes" id="UP000093000"/>
    </source>
</evidence>
<protein>
    <recommendedName>
        <fullName evidence="3">Brr2 N-terminal helicase PWI domain-containing protein</fullName>
    </recommendedName>
</protein>
<dbReference type="AlphaFoldDB" id="A0A1C7NKA7"/>
<name>A0A1C7NKA7_9FUNG</name>
<dbReference type="InterPro" id="IPR041094">
    <property type="entry name" value="Brr2_helicase_PWI"/>
</dbReference>
<evidence type="ECO:0000259" key="3">
    <source>
        <dbReference type="Pfam" id="PF18149"/>
    </source>
</evidence>
<accession>A0A1C7NKA7</accession>
<feature type="region of interest" description="Disordered" evidence="2">
    <location>
        <begin position="18"/>
        <end position="39"/>
    </location>
</feature>
<sequence length="268" mass="30512">MVTSTASFSNVLRQILSDSAPSSKGKGKGKAKQHPANILSAPLESKKDWQKSVEEFCQLVEKYDNKSADLPEASFGKDIEFHFPRQPFVHPYIDGSIKDTHTPKKNSITTSIETSDDKKKVAIFDRDWLLQQSRKHLSSNPGIGLNEKQLCADIFTILRSGSSDDDIQQTLIELLGFDAVDFIIELITNRTTIVHNIIRMSDYDQIKNKPTQATANQSEARRPVYGTQFIVQSEKELKEEKRLRKEQKRAMKSQNRTEGKWLRYLLGL</sequence>
<evidence type="ECO:0000256" key="1">
    <source>
        <dbReference type="SAM" id="Coils"/>
    </source>
</evidence>
<feature type="coiled-coil region" evidence="1">
    <location>
        <begin position="230"/>
        <end position="257"/>
    </location>
</feature>
<gene>
    <name evidence="4" type="ORF">A0J61_02395</name>
</gene>
<feature type="domain" description="Brr2 N-terminal helicase PWI" evidence="3">
    <location>
        <begin position="125"/>
        <end position="197"/>
    </location>
</feature>
<proteinExistence type="predicted"/>